<dbReference type="AlphaFoldDB" id="A0A2T0U0D7"/>
<dbReference type="Gene3D" id="3.40.250.10">
    <property type="entry name" value="Rhodanese-like domain"/>
    <property type="match status" value="1"/>
</dbReference>
<evidence type="ECO:0000259" key="1">
    <source>
        <dbReference type="PROSITE" id="PS50206"/>
    </source>
</evidence>
<dbReference type="PANTHER" id="PTHR43031:SF1">
    <property type="entry name" value="PYRIDINE NUCLEOTIDE-DISULPHIDE OXIDOREDUCTASE"/>
    <property type="match status" value="1"/>
</dbReference>
<dbReference type="Proteomes" id="UP000237822">
    <property type="component" value="Unassembled WGS sequence"/>
</dbReference>
<reference evidence="2 3" key="1">
    <citation type="submission" date="2018-03" db="EMBL/GenBank/DDBJ databases">
        <title>Genomic Encyclopedia of Archaeal and Bacterial Type Strains, Phase II (KMG-II): from individual species to whole genera.</title>
        <authorList>
            <person name="Goeker M."/>
        </authorList>
    </citation>
    <scope>NUCLEOTIDE SEQUENCE [LARGE SCALE GENOMIC DNA]</scope>
    <source>
        <strain evidence="2 3">ATCC BAA-1496</strain>
    </source>
</reference>
<dbReference type="InterPro" id="IPR036873">
    <property type="entry name" value="Rhodanese-like_dom_sf"/>
</dbReference>
<sequence>MTTTTLVTRLRALFGRGADDGRLGSTVSAARAVELVRDGAALLDVREHHEWRTGHAPQAVHLPLGQLDKAPQRLPKDGPVVVVCASGMRSRTAAKRLRDLGFEAASVAGGMGAWQRAGGAVRR</sequence>
<dbReference type="RefSeq" id="WP_106298889.1">
    <property type="nucleotide sequence ID" value="NZ_PVTI01000036.1"/>
</dbReference>
<keyword evidence="2" id="KW-0808">Transferase</keyword>
<dbReference type="PANTHER" id="PTHR43031">
    <property type="entry name" value="FAD-DEPENDENT OXIDOREDUCTASE"/>
    <property type="match status" value="1"/>
</dbReference>
<name>A0A2T0U0D7_9MICO</name>
<accession>A0A2T0U0D7</accession>
<feature type="domain" description="Rhodanese" evidence="1">
    <location>
        <begin position="36"/>
        <end position="123"/>
    </location>
</feature>
<dbReference type="CDD" id="cd00158">
    <property type="entry name" value="RHOD"/>
    <property type="match status" value="1"/>
</dbReference>
<dbReference type="InterPro" id="IPR050229">
    <property type="entry name" value="GlpE_sulfurtransferase"/>
</dbReference>
<dbReference type="SUPFAM" id="SSF52821">
    <property type="entry name" value="Rhodanese/Cell cycle control phosphatase"/>
    <property type="match status" value="1"/>
</dbReference>
<gene>
    <name evidence="2" type="ORF">BCF74_13611</name>
</gene>
<keyword evidence="3" id="KW-1185">Reference proteome</keyword>
<dbReference type="EMBL" id="PVTI01000036">
    <property type="protein sequence ID" value="PRY51396.1"/>
    <property type="molecule type" value="Genomic_DNA"/>
</dbReference>
<protein>
    <submittedName>
        <fullName evidence="2">Rhodanese-related sulfurtransferase</fullName>
    </submittedName>
</protein>
<organism evidence="2 3">
    <name type="scientific">Knoellia remsis</name>
    <dbReference type="NCBI Taxonomy" id="407159"/>
    <lineage>
        <taxon>Bacteria</taxon>
        <taxon>Bacillati</taxon>
        <taxon>Actinomycetota</taxon>
        <taxon>Actinomycetes</taxon>
        <taxon>Micrococcales</taxon>
        <taxon>Intrasporangiaceae</taxon>
        <taxon>Knoellia</taxon>
    </lineage>
</organism>
<evidence type="ECO:0000313" key="2">
    <source>
        <dbReference type="EMBL" id="PRY51396.1"/>
    </source>
</evidence>
<dbReference type="GO" id="GO:0016740">
    <property type="term" value="F:transferase activity"/>
    <property type="evidence" value="ECO:0007669"/>
    <property type="project" value="UniProtKB-KW"/>
</dbReference>
<dbReference type="PROSITE" id="PS50206">
    <property type="entry name" value="RHODANESE_3"/>
    <property type="match status" value="1"/>
</dbReference>
<evidence type="ECO:0000313" key="3">
    <source>
        <dbReference type="Proteomes" id="UP000237822"/>
    </source>
</evidence>
<dbReference type="InterPro" id="IPR001763">
    <property type="entry name" value="Rhodanese-like_dom"/>
</dbReference>
<dbReference type="Pfam" id="PF00581">
    <property type="entry name" value="Rhodanese"/>
    <property type="match status" value="1"/>
</dbReference>
<dbReference type="SMART" id="SM00450">
    <property type="entry name" value="RHOD"/>
    <property type="match status" value="1"/>
</dbReference>
<comment type="caution">
    <text evidence="2">The sequence shown here is derived from an EMBL/GenBank/DDBJ whole genome shotgun (WGS) entry which is preliminary data.</text>
</comment>
<dbReference type="OrthoDB" id="9800872at2"/>
<proteinExistence type="predicted"/>